<dbReference type="PANTHER" id="PTHR34990">
    <property type="entry name" value="UDP-2,3-DIACYLGLUCOSAMINE HYDROLASE-RELATED"/>
    <property type="match status" value="1"/>
</dbReference>
<proteinExistence type="predicted"/>
<dbReference type="GO" id="GO:0009245">
    <property type="term" value="P:lipid A biosynthetic process"/>
    <property type="evidence" value="ECO:0007669"/>
    <property type="project" value="TreeGrafter"/>
</dbReference>
<keyword evidence="3" id="KW-1185">Reference proteome</keyword>
<evidence type="ECO:0000259" key="1">
    <source>
        <dbReference type="Pfam" id="PF00149"/>
    </source>
</evidence>
<dbReference type="InterPro" id="IPR043461">
    <property type="entry name" value="LpxH-like"/>
</dbReference>
<dbReference type="GO" id="GO:0016020">
    <property type="term" value="C:membrane"/>
    <property type="evidence" value="ECO:0007669"/>
    <property type="project" value="GOC"/>
</dbReference>
<dbReference type="GO" id="GO:0008758">
    <property type="term" value="F:UDP-2,3-diacylglucosamine hydrolase activity"/>
    <property type="evidence" value="ECO:0007669"/>
    <property type="project" value="TreeGrafter"/>
</dbReference>
<evidence type="ECO:0000313" key="3">
    <source>
        <dbReference type="Proteomes" id="UP000694308"/>
    </source>
</evidence>
<dbReference type="Pfam" id="PF00149">
    <property type="entry name" value="Metallophos"/>
    <property type="match status" value="1"/>
</dbReference>
<reference evidence="2" key="1">
    <citation type="submission" date="2020-12" db="EMBL/GenBank/DDBJ databases">
        <title>Clostridium thailandense sp. nov., a novel acetogenic bacterium isolated from peat land soil in Thailand.</title>
        <authorList>
            <person name="Chaikitkaew S."/>
            <person name="Birkeland N.K."/>
        </authorList>
    </citation>
    <scope>NUCLEOTIDE SEQUENCE</scope>
    <source>
        <strain evidence="2">PL3</strain>
    </source>
</reference>
<protein>
    <submittedName>
        <fullName evidence="2">Metallophosphoesterase family protein</fullName>
    </submittedName>
</protein>
<feature type="domain" description="Calcineurin-like phosphoesterase" evidence="1">
    <location>
        <begin position="30"/>
        <end position="236"/>
    </location>
</feature>
<dbReference type="RefSeq" id="WP_218322677.1">
    <property type="nucleotide sequence ID" value="NZ_JAEEGC010000131.1"/>
</dbReference>
<dbReference type="EMBL" id="JAEEGC010000131">
    <property type="protein sequence ID" value="MBV7275625.1"/>
    <property type="molecule type" value="Genomic_DNA"/>
</dbReference>
<name>A0A949TNF4_9CLOT</name>
<dbReference type="AlphaFoldDB" id="A0A949TNF4"/>
<gene>
    <name evidence="2" type="ORF">I6U48_22250</name>
</gene>
<dbReference type="PANTHER" id="PTHR34990:SF2">
    <property type="entry name" value="BLL8164 PROTEIN"/>
    <property type="match status" value="1"/>
</dbReference>
<sequence length="317" mass="37533">MISEKKLAEKRLTEAYNNAKIEYFDNNSKYIFFSDCHRGDSTPSDEFAKNQNIFLWALEFYYNNGYTYVELGDGDELWEHSNFKDIRLAHDEIYSLLKKFFDSNRLIMLYGNHNICLKYNSFVQKNYYKFYDDYNEEEIELFPGLIPYEAVVFKHRNTGQEILTVHGHQGDRMNDKLWGFTMLTVRYFWRYLHSIGFINPASPVKNSGKIHKIERIYSDWIKMNKIMVICGHTHRPHFPKVNELPYFNDGSCVRASGIQGIEIIDGKIMLIEWRIRTDSSGDLHIRRRVLRGPKPIETFDLRNNKANKTSDSEKPLM</sequence>
<evidence type="ECO:0000313" key="2">
    <source>
        <dbReference type="EMBL" id="MBV7275625.1"/>
    </source>
</evidence>
<organism evidence="2 3">
    <name type="scientific">Clostridium thailandense</name>
    <dbReference type="NCBI Taxonomy" id="2794346"/>
    <lineage>
        <taxon>Bacteria</taxon>
        <taxon>Bacillati</taxon>
        <taxon>Bacillota</taxon>
        <taxon>Clostridia</taxon>
        <taxon>Eubacteriales</taxon>
        <taxon>Clostridiaceae</taxon>
        <taxon>Clostridium</taxon>
    </lineage>
</organism>
<dbReference type="Proteomes" id="UP000694308">
    <property type="component" value="Unassembled WGS sequence"/>
</dbReference>
<accession>A0A949TNF4</accession>
<comment type="caution">
    <text evidence="2">The sequence shown here is derived from an EMBL/GenBank/DDBJ whole genome shotgun (WGS) entry which is preliminary data.</text>
</comment>
<dbReference type="InterPro" id="IPR004843">
    <property type="entry name" value="Calcineurin-like_PHP"/>
</dbReference>